<reference evidence="2" key="1">
    <citation type="journal article" date="2019" name="Int. J. Syst. Evol. Microbiol.">
        <title>The Global Catalogue of Microorganisms (GCM) 10K type strain sequencing project: providing services to taxonomists for standard genome sequencing and annotation.</title>
        <authorList>
            <consortium name="The Broad Institute Genomics Platform"/>
            <consortium name="The Broad Institute Genome Sequencing Center for Infectious Disease"/>
            <person name="Wu L."/>
            <person name="Ma J."/>
        </authorList>
    </citation>
    <scope>NUCLEOTIDE SEQUENCE [LARGE SCALE GENOMIC DNA]</scope>
    <source>
        <strain evidence="2">JCM 15896</strain>
    </source>
</reference>
<sequence>MLSGFILMFLVSSVINQMNEIGTENVAIISGKIESFRTIKSHSDLFEFRLDTGQTFKTNGLSRQVPRIGLPEGTIVRIWYSLSNNEILILKIED</sequence>
<dbReference type="EMBL" id="BAAAFD010000019">
    <property type="protein sequence ID" value="GAA0860138.1"/>
    <property type="molecule type" value="Genomic_DNA"/>
</dbReference>
<dbReference type="Proteomes" id="UP001500359">
    <property type="component" value="Unassembled WGS sequence"/>
</dbReference>
<evidence type="ECO:0000313" key="1">
    <source>
        <dbReference type="EMBL" id="GAA0860138.1"/>
    </source>
</evidence>
<proteinExistence type="predicted"/>
<keyword evidence="2" id="KW-1185">Reference proteome</keyword>
<accession>A0ABP3X515</accession>
<evidence type="ECO:0000313" key="2">
    <source>
        <dbReference type="Proteomes" id="UP001500359"/>
    </source>
</evidence>
<name>A0ABP3X515_9ALTE</name>
<organism evidence="1 2">
    <name type="scientific">Aliiglaciecola litoralis</name>
    <dbReference type="NCBI Taxonomy" id="582857"/>
    <lineage>
        <taxon>Bacteria</taxon>
        <taxon>Pseudomonadati</taxon>
        <taxon>Pseudomonadota</taxon>
        <taxon>Gammaproteobacteria</taxon>
        <taxon>Alteromonadales</taxon>
        <taxon>Alteromonadaceae</taxon>
        <taxon>Aliiglaciecola</taxon>
    </lineage>
</organism>
<evidence type="ECO:0008006" key="3">
    <source>
        <dbReference type="Google" id="ProtNLM"/>
    </source>
</evidence>
<protein>
    <recommendedName>
        <fullName evidence="3">DUF5666 domain-containing protein</fullName>
    </recommendedName>
</protein>
<gene>
    <name evidence="1" type="ORF">GCM10009114_36160</name>
</gene>
<comment type="caution">
    <text evidence="1">The sequence shown here is derived from an EMBL/GenBank/DDBJ whole genome shotgun (WGS) entry which is preliminary data.</text>
</comment>